<sequence>MQIQPRQQLLDIWRATARLSYADDRWRFGGRDGANSISDAEQLLCILAPATEIPLFRLDNPDVANRDVLDALDALGDDIQVPQRIIKALTIYLERYTSADGTPVFSGGSYFRSEDLDDTITPEQRGLDVVDSFSVSITLTLAIVGFTRVFRQVVTRPALQAEVDILEAMASKRLTAAMVGLLRSFAVNVFSADDAFGRELVRMVNQERRPSRVVVEELRAALREINARLRDDVTIGSGAAESSDLDLPNRLFECGWSWGIVREAPQIETSDVGVQRDGVAQNAPYLYFTTVALEAIQALSSERTRLLGLLDEAQLKLAQALQLRFELTRSYWAAVATFGSGRWPLEDLPWRTTDGIEFDYFTLLVGGMVMQNMIATRAPNADMARMANVLEELANRSRITRRSSEQETALDVHHPGLNFPLEGSESPGGPRLSWTVADLSPLLLKRTLSLAGLLSDGTERGRLLGLSDEMWKHLRERVLPDGLWDQPAGAYPQLDVKFTDASWYFTKRVVDCLVTASRVINESPLRSELLADIAADLLNEAEHLYDRELLNNSTYSGQSLGEQLKQIGVDLERARTQRRDRPGVAVAVTEEVLRKLDRLSAARRATAGTI</sequence>
<evidence type="ECO:0000313" key="1">
    <source>
        <dbReference type="EMBL" id="GIE24007.1"/>
    </source>
</evidence>
<keyword evidence="2" id="KW-1185">Reference proteome</keyword>
<dbReference type="Proteomes" id="UP000603200">
    <property type="component" value="Unassembled WGS sequence"/>
</dbReference>
<dbReference type="InterPro" id="IPR049777">
    <property type="entry name" value="SCO2524-like"/>
</dbReference>
<dbReference type="RefSeq" id="WP_203841050.1">
    <property type="nucleotide sequence ID" value="NZ_BAAATV010000003.1"/>
</dbReference>
<dbReference type="EMBL" id="BOMN01000101">
    <property type="protein sequence ID" value="GIE24007.1"/>
    <property type="molecule type" value="Genomic_DNA"/>
</dbReference>
<comment type="caution">
    <text evidence="1">The sequence shown here is derived from an EMBL/GenBank/DDBJ whole genome shotgun (WGS) entry which is preliminary data.</text>
</comment>
<name>A0ABQ4A0X0_9ACTN</name>
<organism evidence="1 2">
    <name type="scientific">Winogradskya humida</name>
    <dbReference type="NCBI Taxonomy" id="113566"/>
    <lineage>
        <taxon>Bacteria</taxon>
        <taxon>Bacillati</taxon>
        <taxon>Actinomycetota</taxon>
        <taxon>Actinomycetes</taxon>
        <taxon>Micromonosporales</taxon>
        <taxon>Micromonosporaceae</taxon>
        <taxon>Winogradskya</taxon>
    </lineage>
</organism>
<dbReference type="NCBIfam" id="NF040567">
    <property type="entry name" value="SCO2524_fam"/>
    <property type="match status" value="1"/>
</dbReference>
<reference evidence="1 2" key="1">
    <citation type="submission" date="2021-01" db="EMBL/GenBank/DDBJ databases">
        <title>Whole genome shotgun sequence of Actinoplanes humidus NBRC 14915.</title>
        <authorList>
            <person name="Komaki H."/>
            <person name="Tamura T."/>
        </authorList>
    </citation>
    <scope>NUCLEOTIDE SEQUENCE [LARGE SCALE GENOMIC DNA]</scope>
    <source>
        <strain evidence="1 2">NBRC 14915</strain>
    </source>
</reference>
<gene>
    <name evidence="1" type="ORF">Ahu01nite_071090</name>
</gene>
<proteinExistence type="predicted"/>
<accession>A0ABQ4A0X0</accession>
<protein>
    <submittedName>
        <fullName evidence="1">Uncharacterized protein</fullName>
    </submittedName>
</protein>
<evidence type="ECO:0000313" key="2">
    <source>
        <dbReference type="Proteomes" id="UP000603200"/>
    </source>
</evidence>